<dbReference type="Pfam" id="PF21089">
    <property type="entry name" value="PKS_DH_N"/>
    <property type="match status" value="1"/>
</dbReference>
<dbReference type="InterPro" id="IPR032821">
    <property type="entry name" value="PKS_assoc"/>
</dbReference>
<evidence type="ECO:0000256" key="4">
    <source>
        <dbReference type="ARBA" id="ARBA00022553"/>
    </source>
</evidence>
<dbReference type="InterPro" id="IPR014031">
    <property type="entry name" value="Ketoacyl_synth_C"/>
</dbReference>
<dbReference type="InterPro" id="IPR018201">
    <property type="entry name" value="Ketoacyl_synth_AS"/>
</dbReference>
<dbReference type="InterPro" id="IPR049552">
    <property type="entry name" value="PKS_DH_N"/>
</dbReference>
<dbReference type="PROSITE" id="PS00606">
    <property type="entry name" value="KS3_1"/>
    <property type="match status" value="1"/>
</dbReference>
<dbReference type="InterPro" id="IPR036291">
    <property type="entry name" value="NAD(P)-bd_dom_sf"/>
</dbReference>
<dbReference type="Pfam" id="PF02801">
    <property type="entry name" value="Ketoacyl-synt_C"/>
    <property type="match status" value="1"/>
</dbReference>
<comment type="caution">
    <text evidence="12">The sequence shown here is derived from an EMBL/GenBank/DDBJ whole genome shotgun (WGS) entry which is preliminary data.</text>
</comment>
<dbReference type="Pfam" id="PF08990">
    <property type="entry name" value="Docking"/>
    <property type="match status" value="1"/>
</dbReference>
<dbReference type="InterPro" id="IPR050091">
    <property type="entry name" value="PKS_NRPS_Biosynth_Enz"/>
</dbReference>
<feature type="active site" description="Proton donor; for dehydratase activity" evidence="9">
    <location>
        <position position="1118"/>
    </location>
</feature>
<dbReference type="RefSeq" id="WP_201883380.1">
    <property type="nucleotide sequence ID" value="NZ_JAERRF010000077.1"/>
</dbReference>
<dbReference type="SUPFAM" id="SSF52151">
    <property type="entry name" value="FabD/lysophospholipase-like"/>
    <property type="match status" value="1"/>
</dbReference>
<evidence type="ECO:0000256" key="8">
    <source>
        <dbReference type="ARBA" id="ARBA00023315"/>
    </source>
</evidence>
<dbReference type="InterPro" id="IPR049900">
    <property type="entry name" value="PKS_mFAS_DH"/>
</dbReference>
<keyword evidence="7" id="KW-0511">Multifunctional enzyme</keyword>
<dbReference type="InterPro" id="IPR042104">
    <property type="entry name" value="PKS_dehydratase_sf"/>
</dbReference>
<accession>A0ABS1NRZ2</accession>
<feature type="domain" description="PKS/mFAS DH" evidence="11">
    <location>
        <begin position="925"/>
        <end position="1196"/>
    </location>
</feature>
<dbReference type="SMART" id="SM00826">
    <property type="entry name" value="PKS_DH"/>
    <property type="match status" value="1"/>
</dbReference>
<dbReference type="Pfam" id="PF16197">
    <property type="entry name" value="KAsynt_C_assoc"/>
    <property type="match status" value="1"/>
</dbReference>
<evidence type="ECO:0000256" key="9">
    <source>
        <dbReference type="PROSITE-ProRule" id="PRU01363"/>
    </source>
</evidence>
<keyword evidence="3" id="KW-0596">Phosphopantetheine</keyword>
<dbReference type="PANTHER" id="PTHR43775:SF51">
    <property type="entry name" value="INACTIVE PHENOLPHTHIOCEROL SYNTHESIS POLYKETIDE SYNTHASE TYPE I PKS1-RELATED"/>
    <property type="match status" value="1"/>
</dbReference>
<sequence length="1414" mass="148688">MSTNTDEQKLRSYLKKVTTELRTANRRVRELEDRNSEPLAIVGMSCRYPGASSPDELWELVASGKDAMTSFPTDRGWDLERLHGTDPEQPGTVSTRTGGFVDGIGDFDAEFFGISPREALAIDPMQRLALEGAWEAFENAGIDPTSLRGSDTGVFCGAVTSDYGGSGVPELEGFRLSGTQSSVISGRIAYNLGLEGPAVTVDTACSSSLVAIHLAAQALRSGECSLALVGGVTVIAGPFLFIEFSRQRGLAPDGRCKAYSAAADGTGFADGVGLLVVERLSDARRKGHRVLAVVRGSATNQDGASNGLTAPNGPSQERVIRAALANAGLSPAEIDAVEGHGTGTTLGDPIEARALLATYGSERIDDPLFLGSIKSNIGHTSAAAGVAGVIKMVQAMLHGELPPTLHVDEPSPHVDWASGQVELLTGKREWAARAGRLRRAGVSSFGISGTNAHVILEEAPSAEAEPIEETRETRPPAAVPVLVSARGGAALRAQAERLRSHLAAHPDLSPADVGYAAATTRALLDERAVVAAPDRDTLLSGLAALAAGEPGHRALGGKTAFLFTGQGSQRPGMGLELAQEFPRFSEALDEVCAELDPLLGRSVRELLAARDGSLDSTEFTQAALFAVEVALFRLVEFLGLRPDYLIGHSVGELAAAHVSGVLSLRDACALVVARGRLMGALPAGGAMVAVQADEAEVTASLGEFQGRLEIAAVNGPRAVVVSGDAEAAEEWLPRWEGRKTSRLRVSHAFHSPRMEPMLTEFEAVARGLHFAEPTIPIVSNVTGRPVSAELTDPGYWVRHVRQAVRFADGVTTLWDLGVRRFLELGPDAVLTAMARQCLEERLTEGVDAALLPALRAKQAETTVFAGFLGRVYTAGATVDWSAFYRNSGARTVPLPTYAFQRERYWLAPDTGRADPGAAGLGAVGHPILAGAAQVGDRDEWLFTGRLSTDTQPWAAEHLLLGTIVVPGTGLVELALAAGQRAGAPVLDELVLEAPLILEDGLTVQVQVTVAEAAEDGHREVAIYTRPESGGETVCHARGVLAPDRAPEEDWPAQWPPADAEPVDVDELYGKLAQIGYDYGPVFQGVRSAWRDGDTSYAEVELPENGEAAGFGIHPALFDAALQSGVTLVTDGERGAHRMPFSWTGVRLDRPGATRLRVRSIATGDTAIRLDAVDETGAPVVSIGSLTVRAVEQARIDGARRGSRNPLYELDWVPVTPDGTAAVRVVVLGEDGPADLAALESAVAEGVTEAPDVVVAPVETPAGDPGEAARELVRDVLALLRHWLAAPHLGQARLVVATRGAVAVGDETPDIAQASVHGLLRSAQSEHPGRFALVDLGREGGLPDWGAVLGVDEPQLAVREGRLLAPRLGRATVGSAPAVELDGTVLITGGTGGLGAVFARHLVERRGVTRLVLVS</sequence>
<evidence type="ECO:0000259" key="11">
    <source>
        <dbReference type="PROSITE" id="PS52019"/>
    </source>
</evidence>
<feature type="region of interest" description="C-terminal hotdog fold" evidence="9">
    <location>
        <begin position="1059"/>
        <end position="1196"/>
    </location>
</feature>
<dbReference type="InterPro" id="IPR049551">
    <property type="entry name" value="PKS_DH_C"/>
</dbReference>
<keyword evidence="8 12" id="KW-0012">Acyltransferase</keyword>
<reference evidence="12 13" key="1">
    <citation type="submission" date="2021-01" db="EMBL/GenBank/DDBJ databases">
        <title>WGS of actinomycetes isolated from Thailand.</title>
        <authorList>
            <person name="Thawai C."/>
        </authorList>
    </citation>
    <scope>NUCLEOTIDE SEQUENCE [LARGE SCALE GENOMIC DNA]</scope>
    <source>
        <strain evidence="12 13">CA1R205</strain>
    </source>
</reference>
<evidence type="ECO:0000256" key="7">
    <source>
        <dbReference type="ARBA" id="ARBA00023268"/>
    </source>
</evidence>
<dbReference type="InterPro" id="IPR016039">
    <property type="entry name" value="Thiolase-like"/>
</dbReference>
<evidence type="ECO:0000256" key="5">
    <source>
        <dbReference type="ARBA" id="ARBA00022679"/>
    </source>
</evidence>
<dbReference type="Gene3D" id="3.40.50.720">
    <property type="entry name" value="NAD(P)-binding Rossmann-like Domain"/>
    <property type="match status" value="1"/>
</dbReference>
<feature type="non-terminal residue" evidence="12">
    <location>
        <position position="1414"/>
    </location>
</feature>
<keyword evidence="5" id="KW-0808">Transferase</keyword>
<dbReference type="Pfam" id="PF00698">
    <property type="entry name" value="Acyl_transf_1"/>
    <property type="match status" value="1"/>
</dbReference>
<dbReference type="Pfam" id="PF14765">
    <property type="entry name" value="PS-DH"/>
    <property type="match status" value="1"/>
</dbReference>
<evidence type="ECO:0000256" key="1">
    <source>
        <dbReference type="ARBA" id="ARBA00001957"/>
    </source>
</evidence>
<dbReference type="InterPro" id="IPR014030">
    <property type="entry name" value="Ketoacyl_synth_N"/>
</dbReference>
<dbReference type="PROSITE" id="PS52004">
    <property type="entry name" value="KS3_2"/>
    <property type="match status" value="1"/>
</dbReference>
<dbReference type="Gene3D" id="3.40.50.11460">
    <property type="match status" value="1"/>
</dbReference>
<organism evidence="12 13">
    <name type="scientific">Streptomyces coffeae</name>
    <dbReference type="NCBI Taxonomy" id="621382"/>
    <lineage>
        <taxon>Bacteria</taxon>
        <taxon>Bacillati</taxon>
        <taxon>Actinomycetota</taxon>
        <taxon>Actinomycetes</taxon>
        <taxon>Kitasatosporales</taxon>
        <taxon>Streptomycetaceae</taxon>
        <taxon>Streptomyces</taxon>
    </lineage>
</organism>
<keyword evidence="6" id="KW-0045">Antibiotic biosynthesis</keyword>
<proteinExistence type="predicted"/>
<dbReference type="EMBL" id="JAERRF010000077">
    <property type="protein sequence ID" value="MBL1102793.1"/>
    <property type="molecule type" value="Genomic_DNA"/>
</dbReference>
<dbReference type="SUPFAM" id="SSF51735">
    <property type="entry name" value="NAD(P)-binding Rossmann-fold domains"/>
    <property type="match status" value="1"/>
</dbReference>
<evidence type="ECO:0000313" key="12">
    <source>
        <dbReference type="EMBL" id="MBL1102793.1"/>
    </source>
</evidence>
<feature type="active site" description="Proton acceptor; for dehydratase activity" evidence="9">
    <location>
        <position position="957"/>
    </location>
</feature>
<evidence type="ECO:0000313" key="13">
    <source>
        <dbReference type="Proteomes" id="UP000634229"/>
    </source>
</evidence>
<dbReference type="SMART" id="SM00825">
    <property type="entry name" value="PKS_KS"/>
    <property type="match status" value="1"/>
</dbReference>
<name>A0ABS1NRZ2_9ACTN</name>
<dbReference type="InterPro" id="IPR016036">
    <property type="entry name" value="Malonyl_transacylase_ACP-bd"/>
</dbReference>
<dbReference type="SMART" id="SM00827">
    <property type="entry name" value="PKS_AT"/>
    <property type="match status" value="1"/>
</dbReference>
<gene>
    <name evidence="12" type="ORF">JK363_40760</name>
</gene>
<comment type="pathway">
    <text evidence="2">Antibiotic biosynthesis.</text>
</comment>
<dbReference type="InterPro" id="IPR016035">
    <property type="entry name" value="Acyl_Trfase/lysoPLipase"/>
</dbReference>
<keyword evidence="13" id="KW-1185">Reference proteome</keyword>
<dbReference type="Pfam" id="PF22953">
    <property type="entry name" value="SpnB_Rossmann"/>
    <property type="match status" value="1"/>
</dbReference>
<dbReference type="Gene3D" id="3.40.47.10">
    <property type="match status" value="1"/>
</dbReference>
<comment type="cofactor">
    <cofactor evidence="1">
        <name>pantetheine 4'-phosphate</name>
        <dbReference type="ChEBI" id="CHEBI:47942"/>
    </cofactor>
</comment>
<dbReference type="Gene3D" id="3.10.129.110">
    <property type="entry name" value="Polyketide synthase dehydratase"/>
    <property type="match status" value="1"/>
</dbReference>
<dbReference type="Gene3D" id="3.30.70.3290">
    <property type="match status" value="1"/>
</dbReference>
<dbReference type="Pfam" id="PF00109">
    <property type="entry name" value="ketoacyl-synt"/>
    <property type="match status" value="1"/>
</dbReference>
<evidence type="ECO:0000256" key="2">
    <source>
        <dbReference type="ARBA" id="ARBA00004792"/>
    </source>
</evidence>
<dbReference type="Proteomes" id="UP000634229">
    <property type="component" value="Unassembled WGS sequence"/>
</dbReference>
<dbReference type="PANTHER" id="PTHR43775">
    <property type="entry name" value="FATTY ACID SYNTHASE"/>
    <property type="match status" value="1"/>
</dbReference>
<keyword evidence="4" id="KW-0597">Phosphoprotein</keyword>
<dbReference type="InterPro" id="IPR036299">
    <property type="entry name" value="Polyketide_synth_docking_sf"/>
</dbReference>
<dbReference type="CDD" id="cd00833">
    <property type="entry name" value="PKS"/>
    <property type="match status" value="1"/>
</dbReference>
<dbReference type="SUPFAM" id="SSF101173">
    <property type="entry name" value="Docking domain B of the erythromycin polyketide synthase (DEBS)"/>
    <property type="match status" value="1"/>
</dbReference>
<dbReference type="InterPro" id="IPR020841">
    <property type="entry name" value="PKS_Beta-ketoAc_synthase_dom"/>
</dbReference>
<dbReference type="Gene3D" id="3.40.366.10">
    <property type="entry name" value="Malonyl-Coenzyme A Acyl Carrier Protein, domain 2"/>
    <property type="match status" value="1"/>
</dbReference>
<dbReference type="InterPro" id="IPR015083">
    <property type="entry name" value="NorB/c/GfsB-D-like_docking"/>
</dbReference>
<feature type="region of interest" description="N-terminal hotdog fold" evidence="9">
    <location>
        <begin position="925"/>
        <end position="1047"/>
    </location>
</feature>
<feature type="domain" description="Ketosynthase family 3 (KS3)" evidence="10">
    <location>
        <begin position="36"/>
        <end position="458"/>
    </location>
</feature>
<dbReference type="InterPro" id="IPR020807">
    <property type="entry name" value="PKS_DH"/>
</dbReference>
<dbReference type="PROSITE" id="PS52019">
    <property type="entry name" value="PKS_MFAS_DH"/>
    <property type="match status" value="1"/>
</dbReference>
<dbReference type="GO" id="GO:0016746">
    <property type="term" value="F:acyltransferase activity"/>
    <property type="evidence" value="ECO:0007669"/>
    <property type="project" value="UniProtKB-KW"/>
</dbReference>
<protein>
    <submittedName>
        <fullName evidence="12">Acyltransferase domain-containing protein</fullName>
    </submittedName>
</protein>
<dbReference type="InterPro" id="IPR001227">
    <property type="entry name" value="Ac_transferase_dom_sf"/>
</dbReference>
<dbReference type="InterPro" id="IPR014043">
    <property type="entry name" value="Acyl_transferase_dom"/>
</dbReference>
<evidence type="ECO:0000259" key="10">
    <source>
        <dbReference type="PROSITE" id="PS52004"/>
    </source>
</evidence>
<dbReference type="SUPFAM" id="SSF55048">
    <property type="entry name" value="Probable ACP-binding domain of malonyl-CoA ACP transacylase"/>
    <property type="match status" value="1"/>
</dbReference>
<evidence type="ECO:0000256" key="6">
    <source>
        <dbReference type="ARBA" id="ARBA00023194"/>
    </source>
</evidence>
<dbReference type="SUPFAM" id="SSF53901">
    <property type="entry name" value="Thiolase-like"/>
    <property type="match status" value="1"/>
</dbReference>
<dbReference type="InterPro" id="IPR055123">
    <property type="entry name" value="SpnB-like_Rossmann"/>
</dbReference>
<evidence type="ECO:0000256" key="3">
    <source>
        <dbReference type="ARBA" id="ARBA00022450"/>
    </source>
</evidence>